<keyword evidence="3 8" id="KW-0479">Metal-binding</keyword>
<dbReference type="InterPro" id="IPR017900">
    <property type="entry name" value="4Fe4S_Fe_S_CS"/>
</dbReference>
<feature type="binding site" evidence="8">
    <location>
        <position position="401"/>
    </location>
    <ligand>
        <name>[4Fe-4S] cluster</name>
        <dbReference type="ChEBI" id="CHEBI:49883"/>
        <label>2</label>
    </ligand>
</feature>
<feature type="binding site" evidence="8">
    <location>
        <position position="407"/>
    </location>
    <ligand>
        <name>[4Fe-4S] cluster</name>
        <dbReference type="ChEBI" id="CHEBI:49883"/>
        <label>2</label>
    </ligand>
</feature>
<dbReference type="GO" id="GO:0046872">
    <property type="term" value="F:metal ion binding"/>
    <property type="evidence" value="ECO:0007669"/>
    <property type="project" value="UniProtKB-KW"/>
</dbReference>
<feature type="binding site" evidence="8">
    <location>
        <position position="411"/>
    </location>
    <ligand>
        <name>[4Fe-4S] cluster</name>
        <dbReference type="ChEBI" id="CHEBI:49883"/>
        <label>1</label>
    </ligand>
</feature>
<name>A0A7C4YA92_UNCW3</name>
<dbReference type="GO" id="GO:0051539">
    <property type="term" value="F:4 iron, 4 sulfur cluster binding"/>
    <property type="evidence" value="ECO:0007669"/>
    <property type="project" value="UniProtKB-KW"/>
</dbReference>
<evidence type="ECO:0000256" key="7">
    <source>
        <dbReference type="ARBA" id="ARBA00023014"/>
    </source>
</evidence>
<evidence type="ECO:0000256" key="6">
    <source>
        <dbReference type="ARBA" id="ARBA00023004"/>
    </source>
</evidence>
<dbReference type="InterPro" id="IPR010208">
    <property type="entry name" value="Ion_transpt_RnfC/RsxC"/>
</dbReference>
<gene>
    <name evidence="10" type="primary">rsxC</name>
    <name evidence="8" type="synonym">rnfC</name>
    <name evidence="10" type="ORF">ENV67_05840</name>
</gene>
<dbReference type="InterPro" id="IPR017896">
    <property type="entry name" value="4Fe4S_Fe-S-bd"/>
</dbReference>
<evidence type="ECO:0000256" key="1">
    <source>
        <dbReference type="ARBA" id="ARBA00022448"/>
    </source>
</evidence>
<keyword evidence="8" id="KW-1278">Translocase</keyword>
<dbReference type="InterPro" id="IPR037225">
    <property type="entry name" value="Nuo51_FMN-bd_sf"/>
</dbReference>
<evidence type="ECO:0000313" key="10">
    <source>
        <dbReference type="EMBL" id="HGW92044.1"/>
    </source>
</evidence>
<evidence type="ECO:0000256" key="4">
    <source>
        <dbReference type="ARBA" id="ARBA00022737"/>
    </source>
</evidence>
<dbReference type="SUPFAM" id="SSF46548">
    <property type="entry name" value="alpha-helical ferredoxin"/>
    <property type="match status" value="1"/>
</dbReference>
<comment type="function">
    <text evidence="8">Part of a membrane-bound complex that couples electron transfer with translocation of ions across the membrane.</text>
</comment>
<dbReference type="GO" id="GO:0022900">
    <property type="term" value="P:electron transport chain"/>
    <property type="evidence" value="ECO:0007669"/>
    <property type="project" value="UniProtKB-UniRule"/>
</dbReference>
<keyword evidence="7 8" id="KW-0411">Iron-sulfur</keyword>
<sequence length="434" mass="47798">MKTLRFKGGIHPEGHKELTKSKEIVKVKPPQEVYIPLSQHTGAPSKPLVKKKDKVKVGTRLSEPNGFVSVPIHSPVSGIVDGIVNVYHCSGRKVEAVKIITEGEELEEGVGVERDISSLKKEELIEKIKMSGIVGLGGAAFPTHVKLSPPPDKKIDTVIINGAECEPYLTADHRIMLEKKKEIFGGIEVIRKILNPEKVIIGIEDNKIDAYENLVKYKDKDVEIALLRTWYPQGGEKQLIYALTGRVVPAGGLPFDVGCYVQNVGTVVAIYEALRFGKPLYERVITITGGVEERGNYLVPIGTPVKYLLEIVKPKGNIGKIILGGPMTGISIISDEVPVIKGTSGIIVQLEKEVFTDEQYPCIRCSSCVDTCPMSLMPTELEKLVGNGKYEEAEKMGIMFCIECGCCSYVCPSRRPLVHSIKVGKREILKRRKK</sequence>
<evidence type="ECO:0000259" key="9">
    <source>
        <dbReference type="PROSITE" id="PS51379"/>
    </source>
</evidence>
<comment type="subcellular location">
    <subcellularLocation>
        <location evidence="8">Cell membrane</location>
        <topology evidence="8">Peripheral membrane protein</topology>
    </subcellularLocation>
</comment>
<dbReference type="HAMAP" id="MF_00461">
    <property type="entry name" value="RsxC_RnfC"/>
    <property type="match status" value="1"/>
</dbReference>
<keyword evidence="1 8" id="KW-0813">Transport</keyword>
<dbReference type="GO" id="GO:0005886">
    <property type="term" value="C:plasma membrane"/>
    <property type="evidence" value="ECO:0007669"/>
    <property type="project" value="UniProtKB-SubCell"/>
</dbReference>
<dbReference type="NCBIfam" id="NF003454">
    <property type="entry name" value="PRK05035.1"/>
    <property type="match status" value="1"/>
</dbReference>
<organism evidence="10">
    <name type="scientific">candidate division WOR-3 bacterium</name>
    <dbReference type="NCBI Taxonomy" id="2052148"/>
    <lineage>
        <taxon>Bacteria</taxon>
        <taxon>Bacteria division WOR-3</taxon>
    </lineage>
</organism>
<dbReference type="InterPro" id="IPR011538">
    <property type="entry name" value="Nuo51_FMN-bd"/>
</dbReference>
<dbReference type="Pfam" id="PF01512">
    <property type="entry name" value="Complex1_51K"/>
    <property type="match status" value="1"/>
</dbReference>
<feature type="domain" description="4Fe-4S ferredoxin-type" evidence="9">
    <location>
        <begin position="352"/>
        <end position="382"/>
    </location>
</feature>
<dbReference type="Gene3D" id="3.30.70.20">
    <property type="match status" value="1"/>
</dbReference>
<comment type="cofactor">
    <cofactor evidence="8">
        <name>[4Fe-4S] cluster</name>
        <dbReference type="ChEBI" id="CHEBI:49883"/>
    </cofactor>
    <text evidence="8">Binds 2 [4Fe-4S] clusters per subunit.</text>
</comment>
<protein>
    <recommendedName>
        <fullName evidence="8">Ion-translocating oxidoreductase complex subunit C</fullName>
        <ecNumber evidence="8">7.-.-.-</ecNumber>
    </recommendedName>
    <alternativeName>
        <fullName evidence="8">Rnf electron transport complex subunit C</fullName>
    </alternativeName>
</protein>
<dbReference type="SUPFAM" id="SSF142019">
    <property type="entry name" value="Nqo1 FMN-binding domain-like"/>
    <property type="match status" value="1"/>
</dbReference>
<dbReference type="Pfam" id="PF13375">
    <property type="entry name" value="RnfC_N"/>
    <property type="match status" value="1"/>
</dbReference>
<comment type="caution">
    <text evidence="10">The sequence shown here is derived from an EMBL/GenBank/DDBJ whole genome shotgun (WGS) entry which is preliminary data.</text>
</comment>
<keyword evidence="6 8" id="KW-0408">Iron</keyword>
<feature type="binding site" evidence="8">
    <location>
        <position position="372"/>
    </location>
    <ligand>
        <name>[4Fe-4S] cluster</name>
        <dbReference type="ChEBI" id="CHEBI:49883"/>
        <label>2</label>
    </ligand>
</feature>
<dbReference type="PROSITE" id="PS51379">
    <property type="entry name" value="4FE4S_FER_2"/>
    <property type="match status" value="1"/>
</dbReference>
<evidence type="ECO:0000256" key="3">
    <source>
        <dbReference type="ARBA" id="ARBA00022723"/>
    </source>
</evidence>
<dbReference type="PROSITE" id="PS00198">
    <property type="entry name" value="4FE4S_FER_1"/>
    <property type="match status" value="1"/>
</dbReference>
<evidence type="ECO:0000256" key="2">
    <source>
        <dbReference type="ARBA" id="ARBA00022485"/>
    </source>
</evidence>
<feature type="binding site" evidence="8">
    <location>
        <position position="362"/>
    </location>
    <ligand>
        <name>[4Fe-4S] cluster</name>
        <dbReference type="ChEBI" id="CHEBI:49883"/>
        <label>1</label>
    </ligand>
</feature>
<proteinExistence type="inferred from homology"/>
<evidence type="ECO:0000256" key="5">
    <source>
        <dbReference type="ARBA" id="ARBA00022982"/>
    </source>
</evidence>
<accession>A0A7C4YA92</accession>
<dbReference type="InterPro" id="IPR026902">
    <property type="entry name" value="RnfC_N"/>
</dbReference>
<feature type="binding site" evidence="8">
    <location>
        <position position="404"/>
    </location>
    <ligand>
        <name>[4Fe-4S] cluster</name>
        <dbReference type="ChEBI" id="CHEBI:49883"/>
        <label>2</label>
    </ligand>
</feature>
<dbReference type="Gene3D" id="3.40.50.11540">
    <property type="entry name" value="NADH-ubiquinone oxidoreductase 51kDa subunit"/>
    <property type="match status" value="1"/>
</dbReference>
<dbReference type="PANTHER" id="PTHR43034:SF2">
    <property type="entry name" value="ION-TRANSLOCATING OXIDOREDUCTASE COMPLEX SUBUNIT C"/>
    <property type="match status" value="1"/>
</dbReference>
<keyword evidence="8" id="KW-1003">Cell membrane</keyword>
<dbReference type="PANTHER" id="PTHR43034">
    <property type="entry name" value="ION-TRANSLOCATING OXIDOREDUCTASE COMPLEX SUBUNIT C"/>
    <property type="match status" value="1"/>
</dbReference>
<evidence type="ECO:0000256" key="8">
    <source>
        <dbReference type="HAMAP-Rule" id="MF_00461"/>
    </source>
</evidence>
<reference evidence="10" key="1">
    <citation type="journal article" date="2020" name="mSystems">
        <title>Genome- and Community-Level Interaction Insights into Carbon Utilization and Element Cycling Functions of Hydrothermarchaeota in Hydrothermal Sediment.</title>
        <authorList>
            <person name="Zhou Z."/>
            <person name="Liu Y."/>
            <person name="Xu W."/>
            <person name="Pan J."/>
            <person name="Luo Z.H."/>
            <person name="Li M."/>
        </authorList>
    </citation>
    <scope>NUCLEOTIDE SEQUENCE [LARGE SCALE GENOMIC DNA]</scope>
    <source>
        <strain evidence="10">SpSt-780</strain>
    </source>
</reference>
<comment type="similarity">
    <text evidence="8">Belongs to the 4Fe4S bacterial-type ferredoxin family. RnfC subfamily.</text>
</comment>
<dbReference type="EMBL" id="DTHG01000076">
    <property type="protein sequence ID" value="HGW92044.1"/>
    <property type="molecule type" value="Genomic_DNA"/>
</dbReference>
<keyword evidence="4 8" id="KW-0677">Repeat</keyword>
<keyword evidence="8" id="KW-0472">Membrane</keyword>
<dbReference type="EC" id="7.-.-.-" evidence="8"/>
<dbReference type="NCBIfam" id="TIGR01945">
    <property type="entry name" value="rnfC"/>
    <property type="match status" value="1"/>
</dbReference>
<keyword evidence="5 8" id="KW-0249">Electron transport</keyword>
<dbReference type="Pfam" id="PF13237">
    <property type="entry name" value="Fer4_10"/>
    <property type="match status" value="1"/>
</dbReference>
<dbReference type="AlphaFoldDB" id="A0A7C4YA92"/>
<feature type="binding site" evidence="8">
    <location>
        <position position="368"/>
    </location>
    <ligand>
        <name>[4Fe-4S] cluster</name>
        <dbReference type="ChEBI" id="CHEBI:49883"/>
        <label>1</label>
    </ligand>
</feature>
<feature type="binding site" evidence="8">
    <location>
        <position position="365"/>
    </location>
    <ligand>
        <name>[4Fe-4S] cluster</name>
        <dbReference type="ChEBI" id="CHEBI:49883"/>
        <label>1</label>
    </ligand>
</feature>
<comment type="subunit">
    <text evidence="8">The complex is composed of six subunits: RnfA, RnfB, RnfC, RnfD, RnfE and RnfG.</text>
</comment>
<dbReference type="GO" id="GO:0009055">
    <property type="term" value="F:electron transfer activity"/>
    <property type="evidence" value="ECO:0007669"/>
    <property type="project" value="InterPro"/>
</dbReference>
<keyword evidence="2 8" id="KW-0004">4Fe-4S</keyword>